<gene>
    <name evidence="1" type="ORF">ALC56_05157</name>
</gene>
<protein>
    <submittedName>
        <fullName evidence="1">Uncharacterized protein</fullName>
    </submittedName>
</protein>
<accession>A0A195FIX1</accession>
<feature type="non-terminal residue" evidence="1">
    <location>
        <position position="1"/>
    </location>
</feature>
<reference evidence="1 2" key="1">
    <citation type="submission" date="2016-03" db="EMBL/GenBank/DDBJ databases">
        <title>Trachymyrmex septentrionalis WGS genome.</title>
        <authorList>
            <person name="Nygaard S."/>
            <person name="Hu H."/>
            <person name="Boomsma J."/>
            <person name="Zhang G."/>
        </authorList>
    </citation>
    <scope>NUCLEOTIDE SEQUENCE [LARGE SCALE GENOMIC DNA]</scope>
    <source>
        <strain evidence="1">Tsep2-gDNA-1</strain>
        <tissue evidence="1">Whole body</tissue>
    </source>
</reference>
<dbReference type="EMBL" id="KQ981523">
    <property type="protein sequence ID" value="KYN40212.1"/>
    <property type="molecule type" value="Genomic_DNA"/>
</dbReference>
<sequence>LKDFFIRLILPSRDEKFNDRAARSANEHFFHAIPAARCYFPDEIERIDSGNERRTEE</sequence>
<proteinExistence type="predicted"/>
<evidence type="ECO:0000313" key="2">
    <source>
        <dbReference type="Proteomes" id="UP000078541"/>
    </source>
</evidence>
<dbReference type="Proteomes" id="UP000078541">
    <property type="component" value="Unassembled WGS sequence"/>
</dbReference>
<dbReference type="AlphaFoldDB" id="A0A195FIX1"/>
<organism evidence="1 2">
    <name type="scientific">Trachymyrmex septentrionalis</name>
    <dbReference type="NCBI Taxonomy" id="34720"/>
    <lineage>
        <taxon>Eukaryota</taxon>
        <taxon>Metazoa</taxon>
        <taxon>Ecdysozoa</taxon>
        <taxon>Arthropoda</taxon>
        <taxon>Hexapoda</taxon>
        <taxon>Insecta</taxon>
        <taxon>Pterygota</taxon>
        <taxon>Neoptera</taxon>
        <taxon>Endopterygota</taxon>
        <taxon>Hymenoptera</taxon>
        <taxon>Apocrita</taxon>
        <taxon>Aculeata</taxon>
        <taxon>Formicoidea</taxon>
        <taxon>Formicidae</taxon>
        <taxon>Myrmicinae</taxon>
        <taxon>Trachymyrmex</taxon>
    </lineage>
</organism>
<evidence type="ECO:0000313" key="1">
    <source>
        <dbReference type="EMBL" id="KYN40212.1"/>
    </source>
</evidence>
<keyword evidence="2" id="KW-1185">Reference proteome</keyword>
<name>A0A195FIX1_9HYME</name>